<dbReference type="GO" id="GO:0005634">
    <property type="term" value="C:nucleus"/>
    <property type="evidence" value="ECO:0007669"/>
    <property type="project" value="TreeGrafter"/>
</dbReference>
<dbReference type="CDD" id="cd18008">
    <property type="entry name" value="DEXDc_SHPRH-like"/>
    <property type="match status" value="1"/>
</dbReference>
<dbReference type="GO" id="GO:0006281">
    <property type="term" value="P:DNA repair"/>
    <property type="evidence" value="ECO:0007669"/>
    <property type="project" value="TreeGrafter"/>
</dbReference>
<dbReference type="GO" id="GO:0016787">
    <property type="term" value="F:hydrolase activity"/>
    <property type="evidence" value="ECO:0007669"/>
    <property type="project" value="UniProtKB-KW"/>
</dbReference>
<gene>
    <name evidence="6" type="ORF">PHYSODRAFT_321491</name>
</gene>
<evidence type="ECO:0000256" key="2">
    <source>
        <dbReference type="ARBA" id="ARBA00022801"/>
    </source>
</evidence>
<dbReference type="RefSeq" id="XP_009515028.1">
    <property type="nucleotide sequence ID" value="XM_009516733.1"/>
</dbReference>
<keyword evidence="3" id="KW-0067">ATP-binding</keyword>
<feature type="region of interest" description="Disordered" evidence="4">
    <location>
        <begin position="940"/>
        <end position="1022"/>
    </location>
</feature>
<evidence type="ECO:0000256" key="1">
    <source>
        <dbReference type="ARBA" id="ARBA00022741"/>
    </source>
</evidence>
<feature type="compositionally biased region" description="Low complexity" evidence="4">
    <location>
        <begin position="940"/>
        <end position="953"/>
    </location>
</feature>
<dbReference type="STRING" id="1094619.G4YIF0"/>
<feature type="domain" description="Helicase ATP-binding" evidence="5">
    <location>
        <begin position="315"/>
        <end position="523"/>
    </location>
</feature>
<dbReference type="InterPro" id="IPR014001">
    <property type="entry name" value="Helicase_ATP-bd"/>
</dbReference>
<protein>
    <recommendedName>
        <fullName evidence="5">Helicase ATP-binding domain-containing protein</fullName>
    </recommendedName>
</protein>
<dbReference type="PANTHER" id="PTHR45626">
    <property type="entry name" value="TRANSCRIPTION TERMINATION FACTOR 2-RELATED"/>
    <property type="match status" value="1"/>
</dbReference>
<organism evidence="6 7">
    <name type="scientific">Phytophthora sojae (strain P6497)</name>
    <name type="common">Soybean stem and root rot agent</name>
    <name type="synonym">Phytophthora megasperma f. sp. glycines</name>
    <dbReference type="NCBI Taxonomy" id="1094619"/>
    <lineage>
        <taxon>Eukaryota</taxon>
        <taxon>Sar</taxon>
        <taxon>Stramenopiles</taxon>
        <taxon>Oomycota</taxon>
        <taxon>Peronosporomycetes</taxon>
        <taxon>Peronosporales</taxon>
        <taxon>Peronosporaceae</taxon>
        <taxon>Phytophthora</taxon>
    </lineage>
</organism>
<dbReference type="SMART" id="SM00487">
    <property type="entry name" value="DEXDc"/>
    <property type="match status" value="1"/>
</dbReference>
<evidence type="ECO:0000259" key="5">
    <source>
        <dbReference type="PROSITE" id="PS51192"/>
    </source>
</evidence>
<dbReference type="InterPro" id="IPR050628">
    <property type="entry name" value="SNF2_RAD54_helicase_TF"/>
</dbReference>
<dbReference type="PANTHER" id="PTHR45626:SF14">
    <property type="entry name" value="ATP-DEPENDENT DNA HELICASE (EUROFUNG)"/>
    <property type="match status" value="1"/>
</dbReference>
<dbReference type="AlphaFoldDB" id="G4YIF0"/>
<dbReference type="SUPFAM" id="SSF57850">
    <property type="entry name" value="RING/U-box"/>
    <property type="match status" value="1"/>
</dbReference>
<dbReference type="GeneID" id="20644664"/>
<reference evidence="6 7" key="1">
    <citation type="journal article" date="2006" name="Science">
        <title>Phytophthora genome sequences uncover evolutionary origins and mechanisms of pathogenesis.</title>
        <authorList>
            <person name="Tyler B.M."/>
            <person name="Tripathy S."/>
            <person name="Zhang X."/>
            <person name="Dehal P."/>
            <person name="Jiang R.H."/>
            <person name="Aerts A."/>
            <person name="Arredondo F.D."/>
            <person name="Baxter L."/>
            <person name="Bensasson D."/>
            <person name="Beynon J.L."/>
            <person name="Chapman J."/>
            <person name="Damasceno C.M."/>
            <person name="Dorrance A.E."/>
            <person name="Dou D."/>
            <person name="Dickerman A.W."/>
            <person name="Dubchak I.L."/>
            <person name="Garbelotto M."/>
            <person name="Gijzen M."/>
            <person name="Gordon S.G."/>
            <person name="Govers F."/>
            <person name="Grunwald N.J."/>
            <person name="Huang W."/>
            <person name="Ivors K.L."/>
            <person name="Jones R.W."/>
            <person name="Kamoun S."/>
            <person name="Krampis K."/>
            <person name="Lamour K.H."/>
            <person name="Lee M.K."/>
            <person name="McDonald W.H."/>
            <person name="Medina M."/>
            <person name="Meijer H.J."/>
            <person name="Nordberg E.K."/>
            <person name="Maclean D.J."/>
            <person name="Ospina-Giraldo M.D."/>
            <person name="Morris P.F."/>
            <person name="Phuntumart V."/>
            <person name="Putnam N.H."/>
            <person name="Rash S."/>
            <person name="Rose J.K."/>
            <person name="Sakihama Y."/>
            <person name="Salamov A.A."/>
            <person name="Savidor A."/>
            <person name="Scheuring C.F."/>
            <person name="Smith B.M."/>
            <person name="Sobral B.W."/>
            <person name="Terry A."/>
            <person name="Torto-Alalibo T.A."/>
            <person name="Win J."/>
            <person name="Xu Z."/>
            <person name="Zhang H."/>
            <person name="Grigoriev I.V."/>
            <person name="Rokhsar D.S."/>
            <person name="Boore J.L."/>
        </authorList>
    </citation>
    <scope>NUCLEOTIDE SEQUENCE [LARGE SCALE GENOMIC DNA]</scope>
    <source>
        <strain evidence="6 7">P6497</strain>
    </source>
</reference>
<feature type="compositionally biased region" description="Polar residues" evidence="4">
    <location>
        <begin position="954"/>
        <end position="963"/>
    </location>
</feature>
<dbReference type="Gene3D" id="3.40.50.10810">
    <property type="entry name" value="Tandem AAA-ATPase domain"/>
    <property type="match status" value="1"/>
</dbReference>
<dbReference type="InterPro" id="IPR000330">
    <property type="entry name" value="SNF2_N"/>
</dbReference>
<evidence type="ECO:0000313" key="7">
    <source>
        <dbReference type="Proteomes" id="UP000002640"/>
    </source>
</evidence>
<dbReference type="Pfam" id="PF00176">
    <property type="entry name" value="SNF2-rel_dom"/>
    <property type="match status" value="1"/>
</dbReference>
<dbReference type="InterPro" id="IPR038718">
    <property type="entry name" value="SNF2-like_sf"/>
</dbReference>
<feature type="region of interest" description="Disordered" evidence="4">
    <location>
        <begin position="204"/>
        <end position="226"/>
    </location>
</feature>
<dbReference type="Gene3D" id="3.30.40.10">
    <property type="entry name" value="Zinc/RING finger domain, C3HC4 (zinc finger)"/>
    <property type="match status" value="1"/>
</dbReference>
<dbReference type="InParanoid" id="G4YIF0"/>
<dbReference type="Gene3D" id="3.40.50.300">
    <property type="entry name" value="P-loop containing nucleotide triphosphate hydrolases"/>
    <property type="match status" value="1"/>
</dbReference>
<evidence type="ECO:0000256" key="4">
    <source>
        <dbReference type="SAM" id="MobiDB-lite"/>
    </source>
</evidence>
<accession>G4YIF0</accession>
<dbReference type="Proteomes" id="UP000002640">
    <property type="component" value="Unassembled WGS sequence"/>
</dbReference>
<dbReference type="InterPro" id="IPR013083">
    <property type="entry name" value="Znf_RING/FYVE/PHD"/>
</dbReference>
<dbReference type="PROSITE" id="PS51192">
    <property type="entry name" value="HELICASE_ATP_BIND_1"/>
    <property type="match status" value="1"/>
</dbReference>
<dbReference type="InterPro" id="IPR027417">
    <property type="entry name" value="P-loop_NTPase"/>
</dbReference>
<keyword evidence="2" id="KW-0378">Hydrolase</keyword>
<dbReference type="CDD" id="cd16449">
    <property type="entry name" value="RING-HC"/>
    <property type="match status" value="2"/>
</dbReference>
<sequence>MACVKAEPSAPRVLELVVPRFDDVGDVSGSVPVALDLSASLYVQLVFWERSGVAKELECVNLDEGCPRCKFASFLRGLVILKRRRALHINGAYVGDSDFARLRLQIEGVNDIRAAAIEEFSFVQCHLQLEDAARADETEQNKVAAVVRSRCHVVGCNLHKWKPPRTQVMTPERGEANVYTMDYRFSLRVRAPFRLPLMHHIQEPTRDASSPTPGIEENNVGYPGDRTIMEPAPSRKLNLRGVFDSLMTPIAAQSEMWSPDIPGLDLKLYEHQRRGLSWMMKREEAALWETTLRHPFSVPGRLRHASDRLLESEFGDTARDVCGGMLCDEPGLGKTITMLALILLTKGQSTSEMPADSMVSSSACLIVVSDALVDHWEEQIEAHIVNQGLRTYVDKAVAGSLPESNRLARYDVVIVSFTRMAKEWKLHRPPSALEARRAPRFDFEDQPDRYLDGSVRGEVSSLLSIHWLRVVVDEGHKLGGRAPTQLMQMSRLLCAERRWVMTGTPSPNTLQSADLQYIGRPDGFAWAKAIVRPFEGNEPVGFHRLQHLTYLSTADVYVKDVLQCKKTRCGDCGSERRVLMVLPCGHLCCGYCVDDLKKEIGECQCNFCDEPYDEDECSYLQPTLTGEVTERGRQSTLRKLREYGVSEAKLAGVAAYVDTLKPKPATECVGCYRKLHLLLVLTCGHLSCPDCVEQWNQQAGPSYPLCHESFSREGFRDLQPGIRSEALEDNDKPARRKKPRVITIKKRKRAAPAAKKRAGNYKRDYWKIDSSKISYMAARIRELTKNLPVNETVAFQQQDIPTADFIALINPRERIRSLEAFRSNPNEIWDKSVEMQVISRAHRMGAKRSVVVEQLWMRGTVECQLSSTNQQLSRANIQLRTAKARHINRHERRDDVVGKDGEVRFSVRDESETIIRQGVHTISDSGEITTVSTLLNLPPRPAAAASKRPSVSPQQGSPSTTRASRIARQKPDTPEVIVIDDSSDDERSSGYDSDTEEKSEENAHVIPICKPQQNAVGPVKQEPVSIKNEPVVLMRKHAKQEPEYIEIKDEDTESE</sequence>
<keyword evidence="1" id="KW-0547">Nucleotide-binding</keyword>
<dbReference type="SUPFAM" id="SSF52540">
    <property type="entry name" value="P-loop containing nucleoside triphosphate hydrolases"/>
    <property type="match status" value="2"/>
</dbReference>
<dbReference type="KEGG" id="psoj:PHYSODRAFT_321491"/>
<dbReference type="GO" id="GO:0008094">
    <property type="term" value="F:ATP-dependent activity, acting on DNA"/>
    <property type="evidence" value="ECO:0007669"/>
    <property type="project" value="TreeGrafter"/>
</dbReference>
<dbReference type="EMBL" id="JH159151">
    <property type="protein sequence ID" value="EGZ27753.1"/>
    <property type="molecule type" value="Genomic_DNA"/>
</dbReference>
<name>G4YIF0_PHYSP</name>
<evidence type="ECO:0000313" key="6">
    <source>
        <dbReference type="EMBL" id="EGZ27753.1"/>
    </source>
</evidence>
<proteinExistence type="predicted"/>
<keyword evidence="7" id="KW-1185">Reference proteome</keyword>
<evidence type="ECO:0000256" key="3">
    <source>
        <dbReference type="ARBA" id="ARBA00022840"/>
    </source>
</evidence>
<dbReference type="GO" id="GO:0005524">
    <property type="term" value="F:ATP binding"/>
    <property type="evidence" value="ECO:0007669"/>
    <property type="project" value="UniProtKB-KW"/>
</dbReference>